<keyword evidence="1" id="KW-1133">Transmembrane helix</keyword>
<evidence type="ECO:0000313" key="2">
    <source>
        <dbReference type="EMBL" id="MBB6487881.1"/>
    </source>
</evidence>
<keyword evidence="1" id="KW-0472">Membrane</keyword>
<comment type="caution">
    <text evidence="2">The sequence shown here is derived from an EMBL/GenBank/DDBJ whole genome shotgun (WGS) entry which is preliminary data.</text>
</comment>
<protein>
    <submittedName>
        <fullName evidence="2">Uncharacterized protein</fullName>
    </submittedName>
</protein>
<dbReference type="AlphaFoldDB" id="A0A7X0MEV3"/>
<accession>A0A7X0MEV3</accession>
<sequence length="102" mass="11000">MGEIIQFKPTARFSKPLERQAGMERELLLPFSKAQAAAKRAPRIDPDRPATASVPSKASLPLRGIAIVIGGVLVYALMISHVVGQPHYSARANLMPAVLVEN</sequence>
<evidence type="ECO:0000313" key="3">
    <source>
        <dbReference type="Proteomes" id="UP000565576"/>
    </source>
</evidence>
<proteinExistence type="predicted"/>
<keyword evidence="1" id="KW-0812">Transmembrane</keyword>
<dbReference type="RefSeq" id="WP_184709163.1">
    <property type="nucleotide sequence ID" value="NZ_JACHBG010000017.1"/>
</dbReference>
<evidence type="ECO:0000256" key="1">
    <source>
        <dbReference type="SAM" id="Phobius"/>
    </source>
</evidence>
<gene>
    <name evidence="2" type="ORF">GGD46_005191</name>
</gene>
<organism evidence="2 3">
    <name type="scientific">Rhizobium lusitanum</name>
    <dbReference type="NCBI Taxonomy" id="293958"/>
    <lineage>
        <taxon>Bacteria</taxon>
        <taxon>Pseudomonadati</taxon>
        <taxon>Pseudomonadota</taxon>
        <taxon>Alphaproteobacteria</taxon>
        <taxon>Hyphomicrobiales</taxon>
        <taxon>Rhizobiaceae</taxon>
        <taxon>Rhizobium/Agrobacterium group</taxon>
        <taxon>Rhizobium</taxon>
    </lineage>
</organism>
<feature type="transmembrane region" description="Helical" evidence="1">
    <location>
        <begin position="64"/>
        <end position="84"/>
    </location>
</feature>
<dbReference type="EMBL" id="JACHBG010000017">
    <property type="protein sequence ID" value="MBB6487881.1"/>
    <property type="molecule type" value="Genomic_DNA"/>
</dbReference>
<name>A0A7X0MEV3_9HYPH</name>
<dbReference type="Proteomes" id="UP000565576">
    <property type="component" value="Unassembled WGS sequence"/>
</dbReference>
<reference evidence="2 3" key="1">
    <citation type="submission" date="2020-08" db="EMBL/GenBank/DDBJ databases">
        <title>Genomic Encyclopedia of Type Strains, Phase IV (KMG-V): Genome sequencing to study the core and pangenomes of soil and plant-associated prokaryotes.</title>
        <authorList>
            <person name="Whitman W."/>
        </authorList>
    </citation>
    <scope>NUCLEOTIDE SEQUENCE [LARGE SCALE GENOMIC DNA]</scope>
    <source>
        <strain evidence="2 3">SEMIA 4060</strain>
    </source>
</reference>